<comment type="function">
    <text evidence="8">Phosphorylates Ins(1,3,4,5,6)P5 at position 2 to form Ins(1,2,3,4,5,6)P6 (InsP6 or phytate).</text>
</comment>
<evidence type="ECO:0000256" key="9">
    <source>
        <dbReference type="SAM" id="MobiDB-lite"/>
    </source>
</evidence>
<feature type="compositionally biased region" description="Polar residues" evidence="9">
    <location>
        <begin position="103"/>
        <end position="117"/>
    </location>
</feature>
<dbReference type="AlphaFoldDB" id="A0A5C3EXW1"/>
<dbReference type="InterPro" id="IPR043001">
    <property type="entry name" value="IP5_2-K_N_lobe"/>
</dbReference>
<gene>
    <name evidence="10" type="ORF">PSFLO_02191</name>
</gene>
<dbReference type="Pfam" id="PF06090">
    <property type="entry name" value="Ins_P5_2-kin"/>
    <property type="match status" value="1"/>
</dbReference>
<dbReference type="GO" id="GO:0005524">
    <property type="term" value="F:ATP binding"/>
    <property type="evidence" value="ECO:0007669"/>
    <property type="project" value="UniProtKB-KW"/>
</dbReference>
<evidence type="ECO:0000256" key="3">
    <source>
        <dbReference type="ARBA" id="ARBA00014846"/>
    </source>
</evidence>
<feature type="region of interest" description="Disordered" evidence="9">
    <location>
        <begin position="98"/>
        <end position="130"/>
    </location>
</feature>
<name>A0A5C3EXW1_9BASI</name>
<keyword evidence="11" id="KW-1185">Reference proteome</keyword>
<feature type="compositionally biased region" description="Low complexity" evidence="9">
    <location>
        <begin position="32"/>
        <end position="42"/>
    </location>
</feature>
<accession>A0A5C3EXW1</accession>
<sequence>MPPTPFQPSHSTPFKSTLSSSVQPAHLHTPYTGATASSSAAGTDAPLKLSELDARDWSYHAEGGLNLLLRYTPFNGTAKGKGPGGRWQGKALRLVKVPRASSAPDSQPNGNMSGTSGNDEEKEEEEGEQFRREVVLPLLCGDGALLPHSTPIKVEDARDRAVLETLAARIEIHRPRERRQKDGINTEAHKVWMIDDLCSTSIAEEQVLTVEIKPKWGYLPSSSSLSSISSPNVELKTRHSRFRMHKVARHPDPSSLAHAEFEGHYDPLDLYSCQTDRMQKALDALAADWQQSGGTTNNLRLFWNGEVVKPTQTAELDEIKAYLSAGTSSASSSDDLATLLASHLISPLAAPRLQSTSDRAESVLSRLSHLQSALDPRDIEGLAADWQRLVSAPLGTVPADATPEQAQLLLPPTVVEVAAAIGDPSQPVDAAAPPPSAPTTIAELRRATLRFLVASTFKDCSIMLRIVQPRGVDTADVDAGPASREVEIKLIDLDMKPIGKLAKFLQTDEEVIEKFRAWWATIGEGHSRES</sequence>
<dbReference type="GO" id="GO:0032958">
    <property type="term" value="P:inositol phosphate biosynthetic process"/>
    <property type="evidence" value="ECO:0007669"/>
    <property type="project" value="TreeGrafter"/>
</dbReference>
<dbReference type="Proteomes" id="UP000323386">
    <property type="component" value="Unassembled WGS sequence"/>
</dbReference>
<feature type="region of interest" description="Disordered" evidence="9">
    <location>
        <begin position="1"/>
        <end position="42"/>
    </location>
</feature>
<dbReference type="Gene3D" id="3.30.200.110">
    <property type="entry name" value="Inositol-pentakisphosphate 2-kinase, N-lobe"/>
    <property type="match status" value="1"/>
</dbReference>
<feature type="compositionally biased region" description="Acidic residues" evidence="9">
    <location>
        <begin position="118"/>
        <end position="127"/>
    </location>
</feature>
<dbReference type="PANTHER" id="PTHR14456">
    <property type="entry name" value="INOSITOL POLYPHOSPHATE KINASE 1"/>
    <property type="match status" value="1"/>
</dbReference>
<proteinExistence type="predicted"/>
<comment type="domain">
    <text evidence="8">The EXKPK motif is conserved in inositol-pentakisphosphate 2-kinases of both family 1 and 2.</text>
</comment>
<keyword evidence="6 8" id="KW-0418">Kinase</keyword>
<evidence type="ECO:0000256" key="4">
    <source>
        <dbReference type="ARBA" id="ARBA00022679"/>
    </source>
</evidence>
<keyword evidence="7 8" id="KW-0067">ATP-binding</keyword>
<organism evidence="10 11">
    <name type="scientific">Pseudozyma flocculosa</name>
    <dbReference type="NCBI Taxonomy" id="84751"/>
    <lineage>
        <taxon>Eukaryota</taxon>
        <taxon>Fungi</taxon>
        <taxon>Dikarya</taxon>
        <taxon>Basidiomycota</taxon>
        <taxon>Ustilaginomycotina</taxon>
        <taxon>Ustilaginomycetes</taxon>
        <taxon>Ustilaginales</taxon>
        <taxon>Ustilaginaceae</taxon>
        <taxon>Pseudozyma</taxon>
    </lineage>
</organism>
<evidence type="ECO:0000313" key="10">
    <source>
        <dbReference type="EMBL" id="SPO36720.1"/>
    </source>
</evidence>
<evidence type="ECO:0000256" key="2">
    <source>
        <dbReference type="ARBA" id="ARBA00012023"/>
    </source>
</evidence>
<evidence type="ECO:0000256" key="5">
    <source>
        <dbReference type="ARBA" id="ARBA00022741"/>
    </source>
</evidence>
<dbReference type="OrthoDB" id="272370at2759"/>
<keyword evidence="4 8" id="KW-0808">Transferase</keyword>
<evidence type="ECO:0000256" key="7">
    <source>
        <dbReference type="ARBA" id="ARBA00022840"/>
    </source>
</evidence>
<dbReference type="PANTHER" id="PTHR14456:SF2">
    <property type="entry name" value="INOSITOL-PENTAKISPHOSPHATE 2-KINASE"/>
    <property type="match status" value="1"/>
</dbReference>
<dbReference type="InterPro" id="IPR009286">
    <property type="entry name" value="Ins_P5_2-kin"/>
</dbReference>
<evidence type="ECO:0000256" key="1">
    <source>
        <dbReference type="ARBA" id="ARBA00001774"/>
    </source>
</evidence>
<keyword evidence="5 8" id="KW-0547">Nucleotide-binding</keyword>
<feature type="compositionally biased region" description="Polar residues" evidence="9">
    <location>
        <begin position="7"/>
        <end position="23"/>
    </location>
</feature>
<evidence type="ECO:0000313" key="11">
    <source>
        <dbReference type="Proteomes" id="UP000323386"/>
    </source>
</evidence>
<comment type="catalytic activity">
    <reaction evidence="1 8">
        <text>1D-myo-inositol 1,3,4,5,6-pentakisphosphate + ATP = 1D-myo-inositol hexakisphosphate + ADP + H(+)</text>
        <dbReference type="Rhea" id="RHEA:20313"/>
        <dbReference type="ChEBI" id="CHEBI:15378"/>
        <dbReference type="ChEBI" id="CHEBI:30616"/>
        <dbReference type="ChEBI" id="CHEBI:57733"/>
        <dbReference type="ChEBI" id="CHEBI:58130"/>
        <dbReference type="ChEBI" id="CHEBI:456216"/>
        <dbReference type="EC" id="2.7.1.158"/>
    </reaction>
</comment>
<dbReference type="EMBL" id="OOIP01000005">
    <property type="protein sequence ID" value="SPO36720.1"/>
    <property type="molecule type" value="Genomic_DNA"/>
</dbReference>
<dbReference type="GO" id="GO:0035299">
    <property type="term" value="F:inositol-1,3,4,5,6-pentakisphosphate 2-kinase activity"/>
    <property type="evidence" value="ECO:0007669"/>
    <property type="project" value="UniProtKB-EC"/>
</dbReference>
<evidence type="ECO:0000256" key="8">
    <source>
        <dbReference type="RuleBase" id="RU364126"/>
    </source>
</evidence>
<evidence type="ECO:0000256" key="6">
    <source>
        <dbReference type="ARBA" id="ARBA00022777"/>
    </source>
</evidence>
<reference evidence="10 11" key="1">
    <citation type="submission" date="2018-03" db="EMBL/GenBank/DDBJ databases">
        <authorList>
            <person name="Guldener U."/>
        </authorList>
    </citation>
    <scope>NUCLEOTIDE SEQUENCE [LARGE SCALE GENOMIC DNA]</scope>
    <source>
        <strain evidence="10 11">DAOM196992</strain>
    </source>
</reference>
<dbReference type="EC" id="2.7.1.158" evidence="2 8"/>
<dbReference type="GO" id="GO:0005634">
    <property type="term" value="C:nucleus"/>
    <property type="evidence" value="ECO:0007669"/>
    <property type="project" value="TreeGrafter"/>
</dbReference>
<protein>
    <recommendedName>
        <fullName evidence="3 8">Inositol-pentakisphosphate 2-kinase</fullName>
        <ecNumber evidence="2 8">2.7.1.158</ecNumber>
    </recommendedName>
</protein>